<evidence type="ECO:0000256" key="2">
    <source>
        <dbReference type="ARBA" id="ARBA00022741"/>
    </source>
</evidence>
<evidence type="ECO:0000256" key="3">
    <source>
        <dbReference type="ARBA" id="ARBA00022840"/>
    </source>
</evidence>
<dbReference type="InterPro" id="IPR013126">
    <property type="entry name" value="Hsp_70_fam"/>
</dbReference>
<dbReference type="KEGG" id="pfer:IRI77_29920"/>
<dbReference type="InterPro" id="IPR018181">
    <property type="entry name" value="Heat_shock_70_CS"/>
</dbReference>
<keyword evidence="5" id="KW-1185">Reference proteome</keyword>
<dbReference type="SUPFAM" id="SSF53067">
    <property type="entry name" value="Actin-like ATPase domain"/>
    <property type="match status" value="2"/>
</dbReference>
<gene>
    <name evidence="4" type="ORF">IRI77_29920</name>
</gene>
<keyword evidence="2" id="KW-0547">Nucleotide-binding</keyword>
<proteinExistence type="inferred from homology"/>
<dbReference type="AlphaFoldDB" id="A0A7S7NYL9"/>
<sequence>MLGIDLGTTNCGFASTSADADTAVELFAIPQLTNPGEVQAEPLLESALYLAREGEFAEGALDLPWLEGNRTITGRLAARRGVETLGRLVTSAKSWLSYTGADRTAAILPVNAPDGAPRVSPVEASQRYLEHMKAAWDYQHPDEPFTDQQVVLTVPASFDEAARQLTQKAAEQAGYRNLILLEEPQAAFYAWLERHENWRESVQPGDLILVIDVGGGTTDFTLISVTESAGSLQLERVAVGDHLLLGGDNMDLALAHSAAARMGKLDAMQFHTLWQQCRLAKENLLSNDELQEAPLTILGRGSSLIGGTIKGKLTRSEVETTLVDGFFPVVSSHDMPARQRRSGLMEVGLPYEPDAAITRHLARFLRRDATGMACPTHVLFNGGVFRARHLRERVLEVLNAFLGEEGKPPVISLEGDDLMHAVARGAAYYGRARQGRGIRIRGGVPRTYYIGIESAMPAVPGFAAPMKALTVVPFGMEEGTGTKVPNREFALVVGEPAEFRFFSSSARKHDDAGTLLEEIDSDLEEIAPIQVHLEGQEGQMVRVSLEAHVTETGVLELWCVARDGRRWKLEFQVRDAGQKRKP</sequence>
<dbReference type="CDD" id="cd10170">
    <property type="entry name" value="ASKHA_NBD_HSP70"/>
    <property type="match status" value="1"/>
</dbReference>
<name>A0A7S7NYL9_PALFE</name>
<dbReference type="GO" id="GO:0140662">
    <property type="term" value="F:ATP-dependent protein folding chaperone"/>
    <property type="evidence" value="ECO:0007669"/>
    <property type="project" value="InterPro"/>
</dbReference>
<dbReference type="Proteomes" id="UP000593892">
    <property type="component" value="Chromosome"/>
</dbReference>
<evidence type="ECO:0000313" key="5">
    <source>
        <dbReference type="Proteomes" id="UP000593892"/>
    </source>
</evidence>
<dbReference type="GO" id="GO:0005524">
    <property type="term" value="F:ATP binding"/>
    <property type="evidence" value="ECO:0007669"/>
    <property type="project" value="UniProtKB-KW"/>
</dbReference>
<dbReference type="Pfam" id="PF00012">
    <property type="entry name" value="HSP70"/>
    <property type="match status" value="1"/>
</dbReference>
<comment type="similarity">
    <text evidence="1">Belongs to the heat shock protein 70 family.</text>
</comment>
<dbReference type="PANTHER" id="PTHR42749:SF1">
    <property type="entry name" value="CELL SHAPE-DETERMINING PROTEIN MREB"/>
    <property type="match status" value="1"/>
</dbReference>
<dbReference type="PANTHER" id="PTHR42749">
    <property type="entry name" value="CELL SHAPE-DETERMINING PROTEIN MREB"/>
    <property type="match status" value="1"/>
</dbReference>
<keyword evidence="3" id="KW-0067">ATP-binding</keyword>
<evidence type="ECO:0000256" key="1">
    <source>
        <dbReference type="ARBA" id="ARBA00007381"/>
    </source>
</evidence>
<organism evidence="4 5">
    <name type="scientific">Paludibaculum fermentans</name>
    <dbReference type="NCBI Taxonomy" id="1473598"/>
    <lineage>
        <taxon>Bacteria</taxon>
        <taxon>Pseudomonadati</taxon>
        <taxon>Acidobacteriota</taxon>
        <taxon>Terriglobia</taxon>
        <taxon>Bryobacterales</taxon>
        <taxon>Bryobacteraceae</taxon>
        <taxon>Paludibaculum</taxon>
    </lineage>
</organism>
<reference evidence="4 5" key="1">
    <citation type="submission" date="2020-10" db="EMBL/GenBank/DDBJ databases">
        <title>Complete genome sequence of Paludibaculum fermentans P105T, a facultatively anaerobic acidobacterium capable of dissimilatory Fe(III) reduction.</title>
        <authorList>
            <person name="Dedysh S.N."/>
            <person name="Beletsky A.V."/>
            <person name="Kulichevskaya I.S."/>
            <person name="Mardanov A.V."/>
            <person name="Ravin N.V."/>
        </authorList>
    </citation>
    <scope>NUCLEOTIDE SEQUENCE [LARGE SCALE GENOMIC DNA]</scope>
    <source>
        <strain evidence="4 5">P105</strain>
    </source>
</reference>
<accession>A0A7S7NYL9</accession>
<evidence type="ECO:0000313" key="4">
    <source>
        <dbReference type="EMBL" id="QOY92193.1"/>
    </source>
</evidence>
<dbReference type="Gene3D" id="3.30.420.40">
    <property type="match status" value="2"/>
</dbReference>
<dbReference type="PROSITE" id="PS00297">
    <property type="entry name" value="HSP70_1"/>
    <property type="match status" value="1"/>
</dbReference>
<dbReference type="EMBL" id="CP063849">
    <property type="protein sequence ID" value="QOY92193.1"/>
    <property type="molecule type" value="Genomic_DNA"/>
</dbReference>
<dbReference type="PROSITE" id="PS00329">
    <property type="entry name" value="HSP70_2"/>
    <property type="match status" value="1"/>
</dbReference>
<dbReference type="InterPro" id="IPR043129">
    <property type="entry name" value="ATPase_NBD"/>
</dbReference>
<protein>
    <submittedName>
        <fullName evidence="4">Hsp70 family protein</fullName>
    </submittedName>
</protein>